<keyword evidence="3" id="KW-1185">Reference proteome</keyword>
<keyword evidence="1" id="KW-0812">Transmembrane</keyword>
<dbReference type="OrthoDB" id="964471at2"/>
<evidence type="ECO:0000313" key="3">
    <source>
        <dbReference type="Proteomes" id="UP000248790"/>
    </source>
</evidence>
<dbReference type="RefSeq" id="WP_111628872.1">
    <property type="nucleotide sequence ID" value="NZ_QLMC01000003.1"/>
</dbReference>
<sequence>MRYLKLRAIVMFYRTFWVASNAVTVGLIVVSLEKIVRYFPLFFVYFWWFKLLSEGAVWYLVRQNYRAQFWFYHNLGLSETVLFGGAFLLDLLIALLLILVTYHLLLVL</sequence>
<feature type="transmembrane region" description="Helical" evidence="1">
    <location>
        <begin position="38"/>
        <end position="61"/>
    </location>
</feature>
<evidence type="ECO:0000313" key="2">
    <source>
        <dbReference type="EMBL" id="RAJ97923.1"/>
    </source>
</evidence>
<proteinExistence type="predicted"/>
<dbReference type="EMBL" id="QLMC01000003">
    <property type="protein sequence ID" value="RAJ97923.1"/>
    <property type="molecule type" value="Genomic_DNA"/>
</dbReference>
<keyword evidence="1" id="KW-1133">Transmembrane helix</keyword>
<feature type="transmembrane region" description="Helical" evidence="1">
    <location>
        <begin position="12"/>
        <end position="32"/>
    </location>
</feature>
<name>A0A327WXP8_LARAB</name>
<dbReference type="Proteomes" id="UP000248790">
    <property type="component" value="Unassembled WGS sequence"/>
</dbReference>
<protein>
    <submittedName>
        <fullName evidence="2">Uncharacterized protein</fullName>
    </submittedName>
</protein>
<dbReference type="AlphaFoldDB" id="A0A327WXP8"/>
<feature type="transmembrane region" description="Helical" evidence="1">
    <location>
        <begin position="81"/>
        <end position="105"/>
    </location>
</feature>
<evidence type="ECO:0000256" key="1">
    <source>
        <dbReference type="SAM" id="Phobius"/>
    </source>
</evidence>
<organism evidence="2 3">
    <name type="scientific">Larkinella arboricola</name>
    <dbReference type="NCBI Taxonomy" id="643671"/>
    <lineage>
        <taxon>Bacteria</taxon>
        <taxon>Pseudomonadati</taxon>
        <taxon>Bacteroidota</taxon>
        <taxon>Cytophagia</taxon>
        <taxon>Cytophagales</taxon>
        <taxon>Spirosomataceae</taxon>
        <taxon>Larkinella</taxon>
    </lineage>
</organism>
<accession>A0A327WXP8</accession>
<comment type="caution">
    <text evidence="2">The sequence shown here is derived from an EMBL/GenBank/DDBJ whole genome shotgun (WGS) entry which is preliminary data.</text>
</comment>
<reference evidence="2 3" key="1">
    <citation type="submission" date="2018-06" db="EMBL/GenBank/DDBJ databases">
        <title>Genomic Encyclopedia of Archaeal and Bacterial Type Strains, Phase II (KMG-II): from individual species to whole genera.</title>
        <authorList>
            <person name="Goeker M."/>
        </authorList>
    </citation>
    <scope>NUCLEOTIDE SEQUENCE [LARGE SCALE GENOMIC DNA]</scope>
    <source>
        <strain evidence="2 3">DSM 21851</strain>
    </source>
</reference>
<gene>
    <name evidence="2" type="ORF">LX87_02830</name>
</gene>
<keyword evidence="1" id="KW-0472">Membrane</keyword>